<organism evidence="1 2">
    <name type="scientific">Xylanibacillus composti</name>
    <dbReference type="NCBI Taxonomy" id="1572762"/>
    <lineage>
        <taxon>Bacteria</taxon>
        <taxon>Bacillati</taxon>
        <taxon>Bacillota</taxon>
        <taxon>Bacilli</taxon>
        <taxon>Bacillales</taxon>
        <taxon>Paenibacillaceae</taxon>
        <taxon>Xylanibacillus</taxon>
    </lineage>
</organism>
<dbReference type="Proteomes" id="UP000677918">
    <property type="component" value="Unassembled WGS sequence"/>
</dbReference>
<evidence type="ECO:0000313" key="2">
    <source>
        <dbReference type="Proteomes" id="UP000677918"/>
    </source>
</evidence>
<dbReference type="EMBL" id="BOVK01000039">
    <property type="protein sequence ID" value="GIQ70067.1"/>
    <property type="molecule type" value="Genomic_DNA"/>
</dbReference>
<reference evidence="1" key="1">
    <citation type="submission" date="2021-04" db="EMBL/GenBank/DDBJ databases">
        <title>Draft genome sequence of Xylanibacillus composti strain K13.</title>
        <authorList>
            <person name="Uke A."/>
            <person name="Chhe C."/>
            <person name="Baramee S."/>
            <person name="Kosugi A."/>
        </authorList>
    </citation>
    <scope>NUCLEOTIDE SEQUENCE</scope>
    <source>
        <strain evidence="1">K13</strain>
    </source>
</reference>
<keyword evidence="2" id="KW-1185">Reference proteome</keyword>
<name>A0A8J4H322_9BACL</name>
<proteinExistence type="predicted"/>
<comment type="caution">
    <text evidence="1">The sequence shown here is derived from an EMBL/GenBank/DDBJ whole genome shotgun (WGS) entry which is preliminary data.</text>
</comment>
<evidence type="ECO:0000313" key="1">
    <source>
        <dbReference type="EMBL" id="GIQ70067.1"/>
    </source>
</evidence>
<accession>A0A8J4H322</accession>
<sequence length="145" mass="16559">MFTINFFKKSNGLDFATAFAASSTFRQSVISIFLPVYSDNEIKEIDNGHMTGSFDEIDVLNTFLERFNLENMEEGLKAKKHRGFEKTLLYEGEDSIKAIVTSDNPDYKLLVMMERIEYEETAGLWQVVAYQVIDAKTAKEMTNGN</sequence>
<dbReference type="AlphaFoldDB" id="A0A8J4H322"/>
<gene>
    <name evidence="1" type="ORF">XYCOK13_28910</name>
</gene>
<protein>
    <submittedName>
        <fullName evidence="1">Uncharacterized protein</fullName>
    </submittedName>
</protein>